<dbReference type="InterPro" id="IPR041522">
    <property type="entry name" value="CdaR_GGDEF"/>
</dbReference>
<evidence type="ECO:0000313" key="6">
    <source>
        <dbReference type="Proteomes" id="UP000199230"/>
    </source>
</evidence>
<evidence type="ECO:0000259" key="3">
    <source>
        <dbReference type="Pfam" id="PF13556"/>
    </source>
</evidence>
<dbReference type="Gene3D" id="1.10.10.2840">
    <property type="entry name" value="PucR C-terminal helix-turn-helix domain"/>
    <property type="match status" value="1"/>
</dbReference>
<dbReference type="PANTHER" id="PTHR33744">
    <property type="entry name" value="CARBOHYDRATE DIACID REGULATOR"/>
    <property type="match status" value="1"/>
</dbReference>
<dbReference type="EMBL" id="FNPV01000008">
    <property type="protein sequence ID" value="SDZ08914.1"/>
    <property type="molecule type" value="Genomic_DNA"/>
</dbReference>
<protein>
    <submittedName>
        <fullName evidence="5">Purine catabolism regulatory protein</fullName>
    </submittedName>
</protein>
<dbReference type="Pfam" id="PF13556">
    <property type="entry name" value="HTH_30"/>
    <property type="match status" value="1"/>
</dbReference>
<feature type="domain" description="CdaR GGDEF-like" evidence="4">
    <location>
        <begin position="304"/>
        <end position="434"/>
    </location>
</feature>
<dbReference type="Proteomes" id="UP000199230">
    <property type="component" value="Unassembled WGS sequence"/>
</dbReference>
<sequence>MIRQNGITLEEVMKMDCMKKCHIIAGHRGVFNTVSKVNIMADPDALEWVNECEFLLTTAYYFKQESLEKQKELVRRSAQRGLSALGVKIRPYLEELPLEVLETANELDFPIVELDDSLPFSDIMTPIFQEVFNKQTSLLQRIEKIHEQLMNVMLRGGDIEQILQIVADHLQNPVMLHIEGKNIWRQGGGKIDDQLWQALPENAKQFLEHAEKRKDQGQFLEDQVTLVQKRIRRMTMPIVVKNRVSGFLMAWAIKTPLGGFDLSVLESATTTIALEVLRQMSIRDVENRYRVEFFEDLISMDSHRKEKALEKAALFHLTPTDSFMVLVIHGEEKSTEMSGDLFDKINWIHYETEKYLRETTVKSLMIFKTDSLYVILSSPLEKELQRLALAYGKEILSRQPKKQAHLNFRVGIGRCYIGLEQVDQSYEDAIKALQHGPLIDEPQTAYFEDLGIYKILCHPCLEKELNRFYEKTLAPLVAYDEKKSSELLKTLEAYYQQGGNLRKTAQSLYTHYNTTLYRMENIQKITGMDLTNHKDRLNLEVALKVKKLLNR</sequence>
<keyword evidence="6" id="KW-1185">Reference proteome</keyword>
<dbReference type="OrthoDB" id="143422at2"/>
<dbReference type="InterPro" id="IPR042070">
    <property type="entry name" value="PucR_C-HTH_sf"/>
</dbReference>
<name>A0A1H3Q5Y1_9FIRM</name>
<organism evidence="5 6">
    <name type="scientific">Tindallia californiensis</name>
    <dbReference type="NCBI Taxonomy" id="159292"/>
    <lineage>
        <taxon>Bacteria</taxon>
        <taxon>Bacillati</taxon>
        <taxon>Bacillota</taxon>
        <taxon>Clostridia</taxon>
        <taxon>Peptostreptococcales</taxon>
        <taxon>Tindalliaceae</taxon>
        <taxon>Tindallia</taxon>
    </lineage>
</organism>
<dbReference type="InterPro" id="IPR051448">
    <property type="entry name" value="CdaR-like_regulators"/>
</dbReference>
<evidence type="ECO:0000259" key="2">
    <source>
        <dbReference type="Pfam" id="PF07905"/>
    </source>
</evidence>
<dbReference type="InterPro" id="IPR012914">
    <property type="entry name" value="PucR_dom"/>
</dbReference>
<dbReference type="STRING" id="159292.SAMN05192546_108110"/>
<feature type="domain" description="PucR C-terminal helix-turn-helix" evidence="3">
    <location>
        <begin position="487"/>
        <end position="545"/>
    </location>
</feature>
<accession>A0A1H3Q5Y1</accession>
<comment type="similarity">
    <text evidence="1">Belongs to the CdaR family.</text>
</comment>
<dbReference type="PANTHER" id="PTHR33744:SF1">
    <property type="entry name" value="DNA-BINDING TRANSCRIPTIONAL ACTIVATOR ADER"/>
    <property type="match status" value="1"/>
</dbReference>
<evidence type="ECO:0000259" key="4">
    <source>
        <dbReference type="Pfam" id="PF17853"/>
    </source>
</evidence>
<proteinExistence type="inferred from homology"/>
<evidence type="ECO:0000313" key="5">
    <source>
        <dbReference type="EMBL" id="SDZ08914.1"/>
    </source>
</evidence>
<gene>
    <name evidence="5" type="ORF">SAMN05192546_108110</name>
</gene>
<reference evidence="5 6" key="1">
    <citation type="submission" date="2016-10" db="EMBL/GenBank/DDBJ databases">
        <authorList>
            <person name="de Groot N.N."/>
        </authorList>
    </citation>
    <scope>NUCLEOTIDE SEQUENCE [LARGE SCALE GENOMIC DNA]</scope>
    <source>
        <strain evidence="5 6">APO</strain>
    </source>
</reference>
<dbReference type="Pfam" id="PF07905">
    <property type="entry name" value="PucR"/>
    <property type="match status" value="1"/>
</dbReference>
<evidence type="ECO:0000256" key="1">
    <source>
        <dbReference type="ARBA" id="ARBA00006754"/>
    </source>
</evidence>
<dbReference type="AlphaFoldDB" id="A0A1H3Q5Y1"/>
<dbReference type="InterPro" id="IPR025736">
    <property type="entry name" value="PucR_C-HTH_dom"/>
</dbReference>
<dbReference type="Pfam" id="PF17853">
    <property type="entry name" value="GGDEF_2"/>
    <property type="match status" value="1"/>
</dbReference>
<dbReference type="RefSeq" id="WP_093314639.1">
    <property type="nucleotide sequence ID" value="NZ_FNPV01000008.1"/>
</dbReference>
<feature type="domain" description="Purine catabolism PurC-like" evidence="2">
    <location>
        <begin position="11"/>
        <end position="130"/>
    </location>
</feature>